<dbReference type="EMBL" id="JAEUBG010001843">
    <property type="protein sequence ID" value="KAH3685674.1"/>
    <property type="molecule type" value="Genomic_DNA"/>
</dbReference>
<keyword evidence="2" id="KW-1185">Reference proteome</keyword>
<gene>
    <name evidence="1" type="ORF">WICPIJ_003358</name>
</gene>
<protein>
    <submittedName>
        <fullName evidence="1">Uncharacterized protein</fullName>
    </submittedName>
</protein>
<name>A0A9P8QA41_WICPI</name>
<evidence type="ECO:0000313" key="2">
    <source>
        <dbReference type="Proteomes" id="UP000774326"/>
    </source>
</evidence>
<dbReference type="Proteomes" id="UP000774326">
    <property type="component" value="Unassembled WGS sequence"/>
</dbReference>
<accession>A0A9P8QA41</accession>
<evidence type="ECO:0000313" key="1">
    <source>
        <dbReference type="EMBL" id="KAH3685674.1"/>
    </source>
</evidence>
<reference evidence="1" key="2">
    <citation type="submission" date="2021-01" db="EMBL/GenBank/DDBJ databases">
        <authorList>
            <person name="Schikora-Tamarit M.A."/>
        </authorList>
    </citation>
    <scope>NUCLEOTIDE SEQUENCE</scope>
    <source>
        <strain evidence="1">CBS2887</strain>
    </source>
</reference>
<dbReference type="AlphaFoldDB" id="A0A9P8QA41"/>
<comment type="caution">
    <text evidence="1">The sequence shown here is derived from an EMBL/GenBank/DDBJ whole genome shotgun (WGS) entry which is preliminary data.</text>
</comment>
<proteinExistence type="predicted"/>
<reference evidence="1" key="1">
    <citation type="journal article" date="2021" name="Open Biol.">
        <title>Shared evolutionary footprints suggest mitochondrial oxidative damage underlies multiple complex I losses in fungi.</title>
        <authorList>
            <person name="Schikora-Tamarit M.A."/>
            <person name="Marcet-Houben M."/>
            <person name="Nosek J."/>
            <person name="Gabaldon T."/>
        </authorList>
    </citation>
    <scope>NUCLEOTIDE SEQUENCE</scope>
    <source>
        <strain evidence="1">CBS2887</strain>
    </source>
</reference>
<organism evidence="1 2">
    <name type="scientific">Wickerhamomyces pijperi</name>
    <name type="common">Yeast</name>
    <name type="synonym">Pichia pijperi</name>
    <dbReference type="NCBI Taxonomy" id="599730"/>
    <lineage>
        <taxon>Eukaryota</taxon>
        <taxon>Fungi</taxon>
        <taxon>Dikarya</taxon>
        <taxon>Ascomycota</taxon>
        <taxon>Saccharomycotina</taxon>
        <taxon>Saccharomycetes</taxon>
        <taxon>Phaffomycetales</taxon>
        <taxon>Wickerhamomycetaceae</taxon>
        <taxon>Wickerhamomyces</taxon>
    </lineage>
</organism>
<sequence>MSSVKICHLINIVIKSPPDHPRRITTCQNISLGLDVSKLVLLVHLRLEKSLHGVNLPSVSLLNQSDFTKGTLTDDFDGFKIIKRQSCSSKSQELGLFTTKTLQLSVLTFFRTFVCEKLMFQVNASLITFNSMGY</sequence>